<comment type="similarity">
    <text evidence="17">Belongs to the TRAFAC class TrmE-Era-EngA-EngB-Septin-like GTPase superfamily. FeoB GTPase (TC 9.A.8) family.</text>
</comment>
<feature type="transmembrane region" description="Helical" evidence="17">
    <location>
        <begin position="301"/>
        <end position="319"/>
    </location>
</feature>
<feature type="transmembrane region" description="Helical" evidence="17">
    <location>
        <begin position="439"/>
        <end position="465"/>
    </location>
</feature>
<dbReference type="PANTHER" id="PTHR43185">
    <property type="entry name" value="FERROUS IRON TRANSPORT PROTEIN B"/>
    <property type="match status" value="1"/>
</dbReference>
<evidence type="ECO:0000256" key="7">
    <source>
        <dbReference type="ARBA" id="ARBA00022692"/>
    </source>
</evidence>
<protein>
    <recommendedName>
        <fullName evidence="14 17">Ferrous iron transport protein B</fullName>
    </recommendedName>
</protein>
<comment type="caution">
    <text evidence="19">The sequence shown here is derived from an EMBL/GenBank/DDBJ whole genome shotgun (WGS) entry which is preliminary data.</text>
</comment>
<evidence type="ECO:0000313" key="19">
    <source>
        <dbReference type="EMBL" id="TEB07828.1"/>
    </source>
</evidence>
<keyword evidence="13 17" id="KW-0472">Membrane</keyword>
<feature type="transmembrane region" description="Helical" evidence="17">
    <location>
        <begin position="626"/>
        <end position="646"/>
    </location>
</feature>
<dbReference type="NCBIfam" id="TIGR00437">
    <property type="entry name" value="feoB"/>
    <property type="match status" value="1"/>
</dbReference>
<dbReference type="InterPro" id="IPR003373">
    <property type="entry name" value="Fe2_transport_prot-B"/>
</dbReference>
<dbReference type="InterPro" id="IPR006073">
    <property type="entry name" value="GTP-bd"/>
</dbReference>
<accession>A0A4Y7RFP8</accession>
<keyword evidence="10 17" id="KW-0408">Iron</keyword>
<evidence type="ECO:0000256" key="11">
    <source>
        <dbReference type="ARBA" id="ARBA00023065"/>
    </source>
</evidence>
<dbReference type="InterPro" id="IPR011640">
    <property type="entry name" value="Fe2_transport_prot_B_C"/>
</dbReference>
<evidence type="ECO:0000313" key="20">
    <source>
        <dbReference type="Proteomes" id="UP000298324"/>
    </source>
</evidence>
<evidence type="ECO:0000256" key="4">
    <source>
        <dbReference type="ARBA" id="ARBA00022475"/>
    </source>
</evidence>
<evidence type="ECO:0000256" key="15">
    <source>
        <dbReference type="PIRSR" id="PIRSR603373-1"/>
    </source>
</evidence>
<keyword evidence="3 17" id="KW-0813">Transport</keyword>
<dbReference type="GO" id="GO:0005525">
    <property type="term" value="F:GTP binding"/>
    <property type="evidence" value="ECO:0007669"/>
    <property type="project" value="UniProtKB-KW"/>
</dbReference>
<evidence type="ECO:0000256" key="12">
    <source>
        <dbReference type="ARBA" id="ARBA00023134"/>
    </source>
</evidence>
<feature type="binding site" evidence="15">
    <location>
        <begin position="154"/>
        <end position="156"/>
    </location>
    <ligand>
        <name>GTP</name>
        <dbReference type="ChEBI" id="CHEBI:37565"/>
        <label>1</label>
    </ligand>
</feature>
<comment type="function">
    <text evidence="1 17">Probable transporter of a GTP-driven Fe(2+) uptake system.</text>
</comment>
<dbReference type="PROSITE" id="PS51711">
    <property type="entry name" value="G_FEOB"/>
    <property type="match status" value="1"/>
</dbReference>
<feature type="transmembrane region" description="Helical" evidence="17">
    <location>
        <begin position="356"/>
        <end position="385"/>
    </location>
</feature>
<dbReference type="Gene3D" id="3.40.50.300">
    <property type="entry name" value="P-loop containing nucleotide triphosphate hydrolases"/>
    <property type="match status" value="1"/>
</dbReference>
<dbReference type="PRINTS" id="PR00326">
    <property type="entry name" value="GTP1OBG"/>
</dbReference>
<keyword evidence="6" id="KW-0997">Cell inner membrane</keyword>
<dbReference type="InterPro" id="IPR030389">
    <property type="entry name" value="G_FEOB_dom"/>
</dbReference>
<evidence type="ECO:0000256" key="8">
    <source>
        <dbReference type="ARBA" id="ARBA00022741"/>
    </source>
</evidence>
<evidence type="ECO:0000256" key="5">
    <source>
        <dbReference type="ARBA" id="ARBA00022496"/>
    </source>
</evidence>
<dbReference type="EMBL" id="QFGA01000001">
    <property type="protein sequence ID" value="TEB07828.1"/>
    <property type="molecule type" value="Genomic_DNA"/>
</dbReference>
<evidence type="ECO:0000256" key="10">
    <source>
        <dbReference type="ARBA" id="ARBA00023004"/>
    </source>
</evidence>
<feature type="binding site" evidence="16">
    <location>
        <position position="30"/>
    </location>
    <ligand>
        <name>Mg(2+)</name>
        <dbReference type="ChEBI" id="CHEBI:18420"/>
        <label>2</label>
    </ligand>
</feature>
<evidence type="ECO:0000256" key="13">
    <source>
        <dbReference type="ARBA" id="ARBA00023136"/>
    </source>
</evidence>
<evidence type="ECO:0000256" key="1">
    <source>
        <dbReference type="ARBA" id="ARBA00003926"/>
    </source>
</evidence>
<feature type="transmembrane region" description="Helical" evidence="17">
    <location>
        <begin position="405"/>
        <end position="427"/>
    </location>
</feature>
<dbReference type="InterPro" id="IPR011642">
    <property type="entry name" value="Gate_dom"/>
</dbReference>
<dbReference type="Gene3D" id="1.10.287.1770">
    <property type="match status" value="1"/>
</dbReference>
<dbReference type="Proteomes" id="UP000298324">
    <property type="component" value="Unassembled WGS sequence"/>
</dbReference>
<evidence type="ECO:0000256" key="14">
    <source>
        <dbReference type="NCBIfam" id="TIGR00437"/>
    </source>
</evidence>
<keyword evidence="12 15" id="KW-0342">GTP-binding</keyword>
<feature type="transmembrane region" description="Helical" evidence="17">
    <location>
        <begin position="471"/>
        <end position="491"/>
    </location>
</feature>
<feature type="binding site" evidence="16">
    <location>
        <position position="31"/>
    </location>
    <ligand>
        <name>Mg(2+)</name>
        <dbReference type="ChEBI" id="CHEBI:18420"/>
        <label>2</label>
    </ligand>
</feature>
<evidence type="ECO:0000256" key="3">
    <source>
        <dbReference type="ARBA" id="ARBA00022448"/>
    </source>
</evidence>
<dbReference type="GO" id="GO:0046872">
    <property type="term" value="F:metal ion binding"/>
    <property type="evidence" value="ECO:0007669"/>
    <property type="project" value="UniProtKB-KW"/>
</dbReference>
<keyword evidence="4" id="KW-1003">Cell membrane</keyword>
<dbReference type="Pfam" id="PF17910">
    <property type="entry name" value="FeoB_Cyto"/>
    <property type="match status" value="1"/>
</dbReference>
<keyword evidence="8 15" id="KW-0547">Nucleotide-binding</keyword>
<keyword evidence="11" id="KW-0406">Ion transport</keyword>
<keyword evidence="16" id="KW-0460">Magnesium</keyword>
<feature type="binding site" evidence="15">
    <location>
        <begin position="65"/>
        <end position="68"/>
    </location>
    <ligand>
        <name>GTP</name>
        <dbReference type="ChEBI" id="CHEBI:37565"/>
        <label>1</label>
    </ligand>
</feature>
<feature type="binding site" evidence="16">
    <location>
        <position position="34"/>
    </location>
    <ligand>
        <name>Mg(2+)</name>
        <dbReference type="ChEBI" id="CHEBI:18420"/>
        <label>2</label>
    </ligand>
</feature>
<sequence>MEAAQAIKNEKQIVVALAGNPNSGKTTIFNSLTGAHQHVGNWPGVTVEKKEGQLVSEGKVIRVVDLPGTYSLGAYSEDEAVARDYILFEKPDVVINIIDATNLERNLYLTTQLLEMGSNLVIALNMSDELKAKQIDINAARFSELLGVPAIRTVGTRGQGTKELVAQALQAAGNKNPRVVQINYGKEVETELAALEQDILSNRQLVENFAPRWLAVKVLEGDQGVLKSLAKYPGLERLLARRAEAVKRLEGLLGEDIESLLADKRYGFIGGLAKEVMTRRQTTEERLSRSDKIDRIVTNRYLGIPIFLFAMWAIFQFTFTVGDPFIGWIETFFEWFGGVTGAWLESAGMPGLLMSLIVDGIIGGVGSVLVFIPNIFLLFFAISLLEDSGYMARAAFIMDRLMHALGLHGKSFIPLLIGFGCNVPAVMATRTLENKRDRLITILITPLMSCTARLPVYILFAGAFFTANQGLVIFSLYLLGLALAILMGMLFKRFLFKGETSHFVMELPPYRVPTLKSTFIHMWEKGSSFIRKAGTIIFAVVVLVWALSNLPVGVEYASQDSILGWIGSFVAPIFKPAGFGTWEAAVALVFGILAKEVVVGTLGVIYGAEEAGLTAAIAQAWTPLSAYAFMVMTLLYIPCAAVIGTIKRETNSWTWTAFAVAYTLVLGWLMAVLVYQFGRLLGLG</sequence>
<comment type="subcellular location">
    <subcellularLocation>
        <location evidence="2">Cell inner membrane</location>
        <topology evidence="2">Multi-pass membrane protein</topology>
    </subcellularLocation>
    <subcellularLocation>
        <location evidence="17">Cell membrane</location>
        <topology evidence="17">Multi-pass membrane protein</topology>
    </subcellularLocation>
</comment>
<keyword evidence="16" id="KW-0479">Metal-binding</keyword>
<name>A0A4Y7RFP8_9FIRM</name>
<keyword evidence="9 17" id="KW-1133">Transmembrane helix</keyword>
<evidence type="ECO:0000256" key="16">
    <source>
        <dbReference type="PIRSR" id="PIRSR603373-2"/>
    </source>
</evidence>
<keyword evidence="20" id="KW-1185">Reference proteome</keyword>
<feature type="transmembrane region" description="Helical" evidence="17">
    <location>
        <begin position="586"/>
        <end position="606"/>
    </location>
</feature>
<feature type="binding site" evidence="15">
    <location>
        <begin position="19"/>
        <end position="26"/>
    </location>
    <ligand>
        <name>GTP</name>
        <dbReference type="ChEBI" id="CHEBI:37565"/>
        <label>1</label>
    </ligand>
</feature>
<feature type="transmembrane region" description="Helical" evidence="17">
    <location>
        <begin position="529"/>
        <end position="550"/>
    </location>
</feature>
<dbReference type="PANTHER" id="PTHR43185:SF1">
    <property type="entry name" value="FE(2+) TRANSPORTER FEOB"/>
    <property type="match status" value="1"/>
</dbReference>
<evidence type="ECO:0000256" key="17">
    <source>
        <dbReference type="RuleBase" id="RU362098"/>
    </source>
</evidence>
<evidence type="ECO:0000256" key="2">
    <source>
        <dbReference type="ARBA" id="ARBA00004429"/>
    </source>
</evidence>
<keyword evidence="5 17" id="KW-0410">Iron transport</keyword>
<feature type="transmembrane region" description="Helical" evidence="17">
    <location>
        <begin position="653"/>
        <end position="678"/>
    </location>
</feature>
<dbReference type="GO" id="GO:0015093">
    <property type="term" value="F:ferrous iron transmembrane transporter activity"/>
    <property type="evidence" value="ECO:0007669"/>
    <property type="project" value="UniProtKB-UniRule"/>
</dbReference>
<dbReference type="InterPro" id="IPR027417">
    <property type="entry name" value="P-loop_NTPase"/>
</dbReference>
<dbReference type="FunFam" id="3.40.50.300:FF:000426">
    <property type="entry name" value="Ferrous iron transport protein B"/>
    <property type="match status" value="1"/>
</dbReference>
<dbReference type="Pfam" id="PF02421">
    <property type="entry name" value="FeoB_N"/>
    <property type="match status" value="1"/>
</dbReference>
<dbReference type="SUPFAM" id="SSF52540">
    <property type="entry name" value="P-loop containing nucleoside triphosphate hydrolases"/>
    <property type="match status" value="1"/>
</dbReference>
<feature type="transmembrane region" description="Helical" evidence="17">
    <location>
        <begin position="556"/>
        <end position="574"/>
    </location>
</feature>
<organism evidence="19 20">
    <name type="scientific">Pelotomaculum schinkii</name>
    <dbReference type="NCBI Taxonomy" id="78350"/>
    <lineage>
        <taxon>Bacteria</taxon>
        <taxon>Bacillati</taxon>
        <taxon>Bacillota</taxon>
        <taxon>Clostridia</taxon>
        <taxon>Eubacteriales</taxon>
        <taxon>Desulfotomaculaceae</taxon>
        <taxon>Pelotomaculum</taxon>
    </lineage>
</organism>
<gene>
    <name evidence="19" type="primary">feoB_1</name>
    <name evidence="19" type="ORF">Psch_01383</name>
</gene>
<evidence type="ECO:0000256" key="9">
    <source>
        <dbReference type="ARBA" id="ARBA00022989"/>
    </source>
</evidence>
<dbReference type="GO" id="GO:0005886">
    <property type="term" value="C:plasma membrane"/>
    <property type="evidence" value="ECO:0007669"/>
    <property type="project" value="UniProtKB-SubCell"/>
</dbReference>
<dbReference type="Pfam" id="PF07670">
    <property type="entry name" value="Gate"/>
    <property type="match status" value="2"/>
</dbReference>
<dbReference type="AlphaFoldDB" id="A0A4Y7RFP8"/>
<feature type="binding site" evidence="16">
    <location>
        <position position="33"/>
    </location>
    <ligand>
        <name>Mg(2+)</name>
        <dbReference type="ChEBI" id="CHEBI:18420"/>
        <label>2</label>
    </ligand>
</feature>
<dbReference type="CDD" id="cd01879">
    <property type="entry name" value="FeoB"/>
    <property type="match status" value="1"/>
</dbReference>
<reference evidence="19 20" key="1">
    <citation type="journal article" date="2018" name="Environ. Microbiol.">
        <title>Novel energy conservation strategies and behaviour of Pelotomaculum schinkii driving syntrophic propionate catabolism.</title>
        <authorList>
            <person name="Hidalgo-Ahumada C.A.P."/>
            <person name="Nobu M.K."/>
            <person name="Narihiro T."/>
            <person name="Tamaki H."/>
            <person name="Liu W.T."/>
            <person name="Kamagata Y."/>
            <person name="Stams A.J.M."/>
            <person name="Imachi H."/>
            <person name="Sousa D.Z."/>
        </authorList>
    </citation>
    <scope>NUCLEOTIDE SEQUENCE [LARGE SCALE GENOMIC DNA]</scope>
    <source>
        <strain evidence="19 20">HH</strain>
    </source>
</reference>
<dbReference type="RefSeq" id="WP_190239619.1">
    <property type="nucleotide sequence ID" value="NZ_QFGA01000001.1"/>
</dbReference>
<evidence type="ECO:0000256" key="6">
    <source>
        <dbReference type="ARBA" id="ARBA00022519"/>
    </source>
</evidence>
<dbReference type="InterPro" id="IPR050860">
    <property type="entry name" value="FeoB_GTPase"/>
</dbReference>
<feature type="binding site" evidence="15">
    <location>
        <begin position="44"/>
        <end position="48"/>
    </location>
    <ligand>
        <name>GTP</name>
        <dbReference type="ChEBI" id="CHEBI:37565"/>
        <label>1</label>
    </ligand>
</feature>
<dbReference type="InterPro" id="IPR041069">
    <property type="entry name" value="FeoB_Cyto"/>
</dbReference>
<dbReference type="Pfam" id="PF07664">
    <property type="entry name" value="FeoB_C"/>
    <property type="match status" value="1"/>
</dbReference>
<proteinExistence type="inferred from homology"/>
<feature type="binding site" evidence="15">
    <location>
        <begin position="125"/>
        <end position="128"/>
    </location>
    <ligand>
        <name>GTP</name>
        <dbReference type="ChEBI" id="CHEBI:37565"/>
        <label>1</label>
    </ligand>
</feature>
<feature type="domain" description="FeoB-type G" evidence="18">
    <location>
        <begin position="12"/>
        <end position="174"/>
    </location>
</feature>
<evidence type="ECO:0000259" key="18">
    <source>
        <dbReference type="PROSITE" id="PS51711"/>
    </source>
</evidence>
<keyword evidence="7 17" id="KW-0812">Transmembrane</keyword>